<evidence type="ECO:0000313" key="2">
    <source>
        <dbReference type="EMBL" id="XIA18959.1"/>
    </source>
</evidence>
<proteinExistence type="predicted"/>
<gene>
    <name evidence="2" type="ORF">ACFYG5_02100</name>
</gene>
<dbReference type="RefSeq" id="WP_395119853.1">
    <property type="nucleotide sequence ID" value="NZ_CP170721.1"/>
</dbReference>
<dbReference type="PROSITE" id="PS50297">
    <property type="entry name" value="ANK_REP_REGION"/>
    <property type="match status" value="1"/>
</dbReference>
<protein>
    <recommendedName>
        <fullName evidence="3">Ankyrin repeat domain-containing protein</fullName>
    </recommendedName>
</protein>
<dbReference type="InterPro" id="IPR002110">
    <property type="entry name" value="Ankyrin_rpt"/>
</dbReference>
<feature type="repeat" description="ANK" evidence="1">
    <location>
        <begin position="41"/>
        <end position="73"/>
    </location>
</feature>
<dbReference type="EMBL" id="CP170721">
    <property type="protein sequence ID" value="XIA18959.1"/>
    <property type="molecule type" value="Genomic_DNA"/>
</dbReference>
<organism evidence="2">
    <name type="scientific">Rhodanobacter sp. FW102-FHT14D07</name>
    <dbReference type="NCBI Taxonomy" id="3351462"/>
    <lineage>
        <taxon>Bacteria</taxon>
        <taxon>Pseudomonadati</taxon>
        <taxon>Pseudomonadota</taxon>
        <taxon>Gammaproteobacteria</taxon>
        <taxon>Lysobacterales</taxon>
        <taxon>Rhodanobacteraceae</taxon>
        <taxon>Rhodanobacter</taxon>
    </lineage>
</organism>
<dbReference type="Pfam" id="PF00023">
    <property type="entry name" value="Ank"/>
    <property type="match status" value="1"/>
</dbReference>
<dbReference type="Gene3D" id="1.25.40.20">
    <property type="entry name" value="Ankyrin repeat-containing domain"/>
    <property type="match status" value="1"/>
</dbReference>
<reference evidence="2" key="1">
    <citation type="submission" date="2024-10" db="EMBL/GenBank/DDBJ databases">
        <authorList>
            <person name="Lesea H.P."/>
            <person name="Kuehl J.V."/>
            <person name="Chandonia J.-M."/>
        </authorList>
    </citation>
    <scope>NUCLEOTIDE SEQUENCE</scope>
    <source>
        <strain evidence="2">FW102-FHT14D07</strain>
    </source>
</reference>
<keyword evidence="1" id="KW-0040">ANK repeat</keyword>
<dbReference type="InterPro" id="IPR036770">
    <property type="entry name" value="Ankyrin_rpt-contain_sf"/>
</dbReference>
<dbReference type="AlphaFoldDB" id="A0AB74UWV2"/>
<name>A0AB74UWV2_9GAMM</name>
<accession>A0AB74UWV2</accession>
<dbReference type="SUPFAM" id="SSF48403">
    <property type="entry name" value="Ankyrin repeat"/>
    <property type="match status" value="1"/>
</dbReference>
<evidence type="ECO:0000256" key="1">
    <source>
        <dbReference type="PROSITE-ProRule" id="PRU00023"/>
    </source>
</evidence>
<sequence length="96" mass="10692">MTHDDLPLHAAVITEDLASLDRLLALRHTHPDIRLDAVDELGRTALHYASLYRIEGAAERLIRAGASLQIRDRCGATPIDLFFDGEDDRQLADLSM</sequence>
<dbReference type="PROSITE" id="PS50088">
    <property type="entry name" value="ANK_REPEAT"/>
    <property type="match status" value="1"/>
</dbReference>
<evidence type="ECO:0008006" key="3">
    <source>
        <dbReference type="Google" id="ProtNLM"/>
    </source>
</evidence>